<evidence type="ECO:0000313" key="1">
    <source>
        <dbReference type="EMBL" id="KAA1066722.1"/>
    </source>
</evidence>
<dbReference type="OrthoDB" id="1929172at2759"/>
<dbReference type="AlphaFoldDB" id="A0A5B0LQG6"/>
<organism evidence="1 4">
    <name type="scientific">Puccinia graminis f. sp. tritici</name>
    <dbReference type="NCBI Taxonomy" id="56615"/>
    <lineage>
        <taxon>Eukaryota</taxon>
        <taxon>Fungi</taxon>
        <taxon>Dikarya</taxon>
        <taxon>Basidiomycota</taxon>
        <taxon>Pucciniomycotina</taxon>
        <taxon>Pucciniomycetes</taxon>
        <taxon>Pucciniales</taxon>
        <taxon>Pucciniaceae</taxon>
        <taxon>Puccinia</taxon>
    </lineage>
</organism>
<dbReference type="EMBL" id="VSWC01000170">
    <property type="protein sequence ID" value="KAA1071925.1"/>
    <property type="molecule type" value="Genomic_DNA"/>
</dbReference>
<comment type="caution">
    <text evidence="1">The sequence shown here is derived from an EMBL/GenBank/DDBJ whole genome shotgun (WGS) entry which is preliminary data.</text>
</comment>
<dbReference type="Proteomes" id="UP000324748">
    <property type="component" value="Unassembled WGS sequence"/>
</dbReference>
<sequence length="75" mass="8301">MKPSIILASFEQWMKSLNLLDHFLSLGYSPQHANLLGSPPPPPPTPNQPNLLRDIVLHAPQKTNSVDATMLSLLF</sequence>
<gene>
    <name evidence="2" type="ORF">PGT21_022980</name>
    <name evidence="1" type="ORF">PGTUg99_016666</name>
</gene>
<accession>A0A5B0LQG6</accession>
<name>A0A5B0LQG6_PUCGR</name>
<keyword evidence="3" id="KW-1185">Reference proteome</keyword>
<reference evidence="3 4" key="1">
    <citation type="submission" date="2019-05" db="EMBL/GenBank/DDBJ databases">
        <title>Emergence of the Ug99 lineage of the wheat stem rust pathogen through somatic hybridization.</title>
        <authorList>
            <person name="Li F."/>
            <person name="Upadhyaya N.M."/>
            <person name="Sperschneider J."/>
            <person name="Matny O."/>
            <person name="Nguyen-Phuc H."/>
            <person name="Mago R."/>
            <person name="Raley C."/>
            <person name="Miller M.E."/>
            <person name="Silverstein K.A.T."/>
            <person name="Henningsen E."/>
            <person name="Hirsch C.D."/>
            <person name="Visser B."/>
            <person name="Pretorius Z.A."/>
            <person name="Steffenson B.J."/>
            <person name="Schwessinger B."/>
            <person name="Dodds P.N."/>
            <person name="Figueroa M."/>
        </authorList>
    </citation>
    <scope>NUCLEOTIDE SEQUENCE [LARGE SCALE GENOMIC DNA]</scope>
    <source>
        <strain evidence="2">21-0</strain>
        <strain evidence="1 4">Ug99</strain>
    </source>
</reference>
<dbReference type="Proteomes" id="UP000325313">
    <property type="component" value="Unassembled WGS sequence"/>
</dbReference>
<evidence type="ECO:0000313" key="2">
    <source>
        <dbReference type="EMBL" id="KAA1071925.1"/>
    </source>
</evidence>
<evidence type="ECO:0000313" key="3">
    <source>
        <dbReference type="Proteomes" id="UP000324748"/>
    </source>
</evidence>
<evidence type="ECO:0000313" key="4">
    <source>
        <dbReference type="Proteomes" id="UP000325313"/>
    </source>
</evidence>
<protein>
    <submittedName>
        <fullName evidence="1">Uncharacterized protein</fullName>
    </submittedName>
</protein>
<proteinExistence type="predicted"/>
<dbReference type="EMBL" id="VDEP01000509">
    <property type="protein sequence ID" value="KAA1066722.1"/>
    <property type="molecule type" value="Genomic_DNA"/>
</dbReference>